<feature type="chain" id="PRO_5009514834" description="Competence protein ComEA" evidence="1">
    <location>
        <begin position="21"/>
        <end position="826"/>
    </location>
</feature>
<dbReference type="SUPFAM" id="SSF47781">
    <property type="entry name" value="RuvA domain 2-like"/>
    <property type="match status" value="1"/>
</dbReference>
<dbReference type="AlphaFoldDB" id="A0A1F4UEB1"/>
<reference evidence="2 3" key="1">
    <citation type="journal article" date="2016" name="Nat. Commun.">
        <title>Thousands of microbial genomes shed light on interconnected biogeochemical processes in an aquifer system.</title>
        <authorList>
            <person name="Anantharaman K."/>
            <person name="Brown C.T."/>
            <person name="Hug L.A."/>
            <person name="Sharon I."/>
            <person name="Castelle C.J."/>
            <person name="Probst A.J."/>
            <person name="Thomas B.C."/>
            <person name="Singh A."/>
            <person name="Wilkins M.J."/>
            <person name="Karaoz U."/>
            <person name="Brodie E.L."/>
            <person name="Williams K.H."/>
            <person name="Hubbard S.S."/>
            <person name="Banfield J.F."/>
        </authorList>
    </citation>
    <scope>NUCLEOTIDE SEQUENCE [LARGE SCALE GENOMIC DNA]</scope>
</reference>
<evidence type="ECO:0000313" key="3">
    <source>
        <dbReference type="Proteomes" id="UP000177025"/>
    </source>
</evidence>
<dbReference type="GO" id="GO:0015628">
    <property type="term" value="P:protein secretion by the type II secretion system"/>
    <property type="evidence" value="ECO:0007669"/>
    <property type="project" value="TreeGrafter"/>
</dbReference>
<dbReference type="Proteomes" id="UP000177025">
    <property type="component" value="Unassembled WGS sequence"/>
</dbReference>
<gene>
    <name evidence="2" type="ORF">A2Y85_00545</name>
</gene>
<dbReference type="GO" id="GO:0015627">
    <property type="term" value="C:type II protein secretion system complex"/>
    <property type="evidence" value="ECO:0007669"/>
    <property type="project" value="TreeGrafter"/>
</dbReference>
<evidence type="ECO:0000313" key="2">
    <source>
        <dbReference type="EMBL" id="OGC43295.1"/>
    </source>
</evidence>
<protein>
    <recommendedName>
        <fullName evidence="4">Competence protein ComEA</fullName>
    </recommendedName>
</protein>
<dbReference type="EMBL" id="MEUM01000028">
    <property type="protein sequence ID" value="OGC43295.1"/>
    <property type="molecule type" value="Genomic_DNA"/>
</dbReference>
<evidence type="ECO:0000256" key="1">
    <source>
        <dbReference type="SAM" id="SignalP"/>
    </source>
</evidence>
<feature type="signal peptide" evidence="1">
    <location>
        <begin position="1"/>
        <end position="20"/>
    </location>
</feature>
<sequence>MKRTLAFAIILFIGSGRVYSANNNDVEQARPLQKKELNANARLLQTQPQLDLNRASLTELYRLPIDSTIVDNIYDHRKLYGPFASVYELRNIDGIGAITFEKIKPYLKIANPFPARSEWGSILMEEKKLASEEPPSKAAVDEWEDLILAPMNVNTATFDQLLMIDRMTPIDAAAVKRQQNFRPIKSSRDLNRIKDLSHYAYVSLRRYVNYQDEKDQDAVHGRIRIKLMNTSRLDIGEDNNIAARISYLEQAKNSFDSIAMNLRGLYDWDNNDCERVRQNLIDKLDYLNEYPNRPRIAARFKGNYQRKLRLGVYYNEFDEFYKGYVGLSDLGPVQKFMLGNYRIAWAEGLLIDNSDELRSRTFDRSKGIFGDLTEFPAYMLFGAAGDFNLRLFKVGFLPAFFYSQTERDAIVNPDGSIWRIDLNSMNYDVHKNRVSEQIYGGRFNIEPLTTILPGAHVGFEAMKIEYDHKINPDPKWTDIPLDKYDPWFYPEITLLSTDSSRLYYGTTFLLPYANTFISGEITRQHLDDPAYGYCIRARIQYDYFYINALYRHYDIAYDNPFNRGFAEYRRFEDTPFERPYALIDPEYISVYDDPTPKPEQGIYLETRYQLSRHLLLSRAYLDVYKNLCHNLNNQRAYIEFEIQPVFPVRIRIGQKYMTKYLARPIESTASRTSETSLRIFFYLSNYDALRMEARSGSVAFTATEGNDMNLTGGFLSTSIEHNFSNAFSVEAGIAAWSTDGMSQWIFEDVGIDFLSGTGMKYYVVASQKFGNLLMKMKFRQKFTDISHTNLFNNPDIYYPDLPGATVYDYINHENTTTVNMQMDYVF</sequence>
<evidence type="ECO:0008006" key="4">
    <source>
        <dbReference type="Google" id="ProtNLM"/>
    </source>
</evidence>
<dbReference type="PANTHER" id="PTHR21180">
    <property type="entry name" value="ENDONUCLEASE/EXONUCLEASE/PHOSPHATASE FAMILY DOMAIN-CONTAINING PROTEIN 1"/>
    <property type="match status" value="1"/>
</dbReference>
<organism evidence="2 3">
    <name type="scientific">candidate division WOR-3 bacterium RBG_13_43_14</name>
    <dbReference type="NCBI Taxonomy" id="1802590"/>
    <lineage>
        <taxon>Bacteria</taxon>
        <taxon>Bacteria division WOR-3</taxon>
    </lineage>
</organism>
<dbReference type="InterPro" id="IPR051675">
    <property type="entry name" value="Endo/Exo/Phosphatase_dom_1"/>
</dbReference>
<comment type="caution">
    <text evidence="2">The sequence shown here is derived from an EMBL/GenBank/DDBJ whole genome shotgun (WGS) entry which is preliminary data.</text>
</comment>
<dbReference type="Gene3D" id="1.10.150.320">
    <property type="entry name" value="Photosystem II 12 kDa extrinsic protein"/>
    <property type="match status" value="1"/>
</dbReference>
<dbReference type="Pfam" id="PF12836">
    <property type="entry name" value="HHH_3"/>
    <property type="match status" value="1"/>
</dbReference>
<dbReference type="InterPro" id="IPR010994">
    <property type="entry name" value="RuvA_2-like"/>
</dbReference>
<proteinExistence type="predicted"/>
<dbReference type="PANTHER" id="PTHR21180:SF32">
    <property type="entry name" value="ENDONUCLEASE_EXONUCLEASE_PHOSPHATASE FAMILY DOMAIN-CONTAINING PROTEIN 1"/>
    <property type="match status" value="1"/>
</dbReference>
<accession>A0A1F4UEB1</accession>
<keyword evidence="1" id="KW-0732">Signal</keyword>
<name>A0A1F4UEB1_UNCW3</name>